<accession>A0A835U8A3</accession>
<gene>
    <name evidence="2" type="ORF">HPP92_027263</name>
</gene>
<keyword evidence="1" id="KW-0472">Membrane</keyword>
<sequence>MRFAFLIFVTKFSIKISLLPIFQSLMDRVSSFPFFLSLLLFAQSILNSSRDCSFEVVVVIRVYAGVCLLVSVHLYHFILYFCACNLRRESTTIIQRVLIVNLSIIGIGFQQNVSNFT</sequence>
<feature type="transmembrane region" description="Helical" evidence="1">
    <location>
        <begin position="58"/>
        <end position="81"/>
    </location>
</feature>
<keyword evidence="1" id="KW-0812">Transmembrane</keyword>
<dbReference type="EMBL" id="JADCNL010000161">
    <property type="protein sequence ID" value="KAG0449816.1"/>
    <property type="molecule type" value="Genomic_DNA"/>
</dbReference>
<evidence type="ECO:0000256" key="1">
    <source>
        <dbReference type="SAM" id="Phobius"/>
    </source>
</evidence>
<proteinExistence type="predicted"/>
<protein>
    <submittedName>
        <fullName evidence="2">Uncharacterized protein</fullName>
    </submittedName>
</protein>
<keyword evidence="1" id="KW-1133">Transmembrane helix</keyword>
<comment type="caution">
    <text evidence="2">The sequence shown here is derived from an EMBL/GenBank/DDBJ whole genome shotgun (WGS) entry which is preliminary data.</text>
</comment>
<evidence type="ECO:0000313" key="2">
    <source>
        <dbReference type="EMBL" id="KAG0449816.1"/>
    </source>
</evidence>
<name>A0A835U8A3_VANPL</name>
<reference evidence="2 3" key="1">
    <citation type="journal article" date="2020" name="Nat. Food">
        <title>A phased Vanilla planifolia genome enables genetic improvement of flavour and production.</title>
        <authorList>
            <person name="Hasing T."/>
            <person name="Tang H."/>
            <person name="Brym M."/>
            <person name="Khazi F."/>
            <person name="Huang T."/>
            <person name="Chambers A.H."/>
        </authorList>
    </citation>
    <scope>NUCLEOTIDE SEQUENCE [LARGE SCALE GENOMIC DNA]</scope>
    <source>
        <tissue evidence="2">Leaf</tissue>
    </source>
</reference>
<organism evidence="2 3">
    <name type="scientific">Vanilla planifolia</name>
    <name type="common">Vanilla</name>
    <dbReference type="NCBI Taxonomy" id="51239"/>
    <lineage>
        <taxon>Eukaryota</taxon>
        <taxon>Viridiplantae</taxon>
        <taxon>Streptophyta</taxon>
        <taxon>Embryophyta</taxon>
        <taxon>Tracheophyta</taxon>
        <taxon>Spermatophyta</taxon>
        <taxon>Magnoliopsida</taxon>
        <taxon>Liliopsida</taxon>
        <taxon>Asparagales</taxon>
        <taxon>Orchidaceae</taxon>
        <taxon>Vanilloideae</taxon>
        <taxon>Vanilleae</taxon>
        <taxon>Vanilla</taxon>
    </lineage>
</organism>
<feature type="transmembrane region" description="Helical" evidence="1">
    <location>
        <begin position="93"/>
        <end position="111"/>
    </location>
</feature>
<evidence type="ECO:0000313" key="3">
    <source>
        <dbReference type="Proteomes" id="UP000636800"/>
    </source>
</evidence>
<dbReference type="AlphaFoldDB" id="A0A835U8A3"/>
<dbReference type="Proteomes" id="UP000636800">
    <property type="component" value="Unassembled WGS sequence"/>
</dbReference>
<keyword evidence="3" id="KW-1185">Reference proteome</keyword>